<dbReference type="InterPro" id="IPR055463">
    <property type="entry name" value="DUF7035"/>
</dbReference>
<dbReference type="OMA" id="IRINHTE"/>
<dbReference type="Pfam" id="PF25820">
    <property type="entry name" value="DUF7949"/>
    <property type="match status" value="1"/>
</dbReference>
<name>F0ZR62_DICPU</name>
<dbReference type="Pfam" id="PF23034">
    <property type="entry name" value="DUF7035"/>
    <property type="match status" value="1"/>
</dbReference>
<evidence type="ECO:0000259" key="3">
    <source>
        <dbReference type="Pfam" id="PF23033"/>
    </source>
</evidence>
<dbReference type="InterPro" id="IPR057709">
    <property type="entry name" value="DUF7949"/>
</dbReference>
<dbReference type="OrthoDB" id="23158at2759"/>
<dbReference type="RefSeq" id="XP_003289912.1">
    <property type="nucleotide sequence ID" value="XM_003289864.1"/>
</dbReference>
<evidence type="ECO:0000256" key="1">
    <source>
        <dbReference type="SAM" id="Phobius"/>
    </source>
</evidence>
<evidence type="ECO:0008006" key="8">
    <source>
        <dbReference type="Google" id="ProtNLM"/>
    </source>
</evidence>
<feature type="domain" description="DUF7035" evidence="4">
    <location>
        <begin position="592"/>
        <end position="719"/>
    </location>
</feature>
<feature type="domain" description="ComC supersandwich" evidence="2">
    <location>
        <begin position="1112"/>
        <end position="1312"/>
    </location>
</feature>
<keyword evidence="1" id="KW-0812">Transmembrane</keyword>
<reference evidence="7" key="1">
    <citation type="journal article" date="2011" name="Genome Biol.">
        <title>Comparative genomics of the social amoebae Dictyostelium discoideum and Dictyostelium purpureum.</title>
        <authorList>
            <consortium name="US DOE Joint Genome Institute (JGI-PGF)"/>
            <person name="Sucgang R."/>
            <person name="Kuo A."/>
            <person name="Tian X."/>
            <person name="Salerno W."/>
            <person name="Parikh A."/>
            <person name="Feasley C.L."/>
            <person name="Dalin E."/>
            <person name="Tu H."/>
            <person name="Huang E."/>
            <person name="Barry K."/>
            <person name="Lindquist E."/>
            <person name="Shapiro H."/>
            <person name="Bruce D."/>
            <person name="Schmutz J."/>
            <person name="Salamov A."/>
            <person name="Fey P."/>
            <person name="Gaudet P."/>
            <person name="Anjard C."/>
            <person name="Babu M.M."/>
            <person name="Basu S."/>
            <person name="Bushmanova Y."/>
            <person name="van der Wel H."/>
            <person name="Katoh-Kurasawa M."/>
            <person name="Dinh C."/>
            <person name="Coutinho P.M."/>
            <person name="Saito T."/>
            <person name="Elias M."/>
            <person name="Schaap P."/>
            <person name="Kay R.R."/>
            <person name="Henrissat B."/>
            <person name="Eichinger L."/>
            <person name="Rivero F."/>
            <person name="Putnam N.H."/>
            <person name="West C.M."/>
            <person name="Loomis W.F."/>
            <person name="Chisholm R.L."/>
            <person name="Shaulsky G."/>
            <person name="Strassmann J.E."/>
            <person name="Queller D.C."/>
            <person name="Kuspa A."/>
            <person name="Grigoriev I.V."/>
        </authorList>
    </citation>
    <scope>NUCLEOTIDE SEQUENCE [LARGE SCALE GENOMIC DNA]</scope>
    <source>
        <strain evidence="7">QSDP1</strain>
    </source>
</reference>
<dbReference type="GeneID" id="10504274"/>
<dbReference type="InParanoid" id="F0ZR62"/>
<proteinExistence type="predicted"/>
<feature type="domain" description="DUF7034" evidence="3">
    <location>
        <begin position="728"/>
        <end position="847"/>
    </location>
</feature>
<accession>F0ZR62</accession>
<evidence type="ECO:0000259" key="5">
    <source>
        <dbReference type="Pfam" id="PF25820"/>
    </source>
</evidence>
<dbReference type="InterPro" id="IPR054484">
    <property type="entry name" value="ComC_SSD"/>
</dbReference>
<dbReference type="InterPro" id="IPR055462">
    <property type="entry name" value="DUF7034"/>
</dbReference>
<sequence>MSPHIEIFSQKIYGEKNENYTIFKLIGNNSNIGLSQLNLKGLYSSNNLTIQIPFFNVSTLSCQNSPPDLGIVINNDLIPINRENDYLFDIALRVDNLTNSLKLDFVISNQNSPFSLSYDQISNSIYILKFKIIDPTKVTDNPPITIFPINVLSPLSLNYTSFTVTPNIKKSTLSQYSNITFYTNDKYSYVLFNTINDNNHNFVPVFTNNNQSNLITTAYPLYSAKNISKFIGYFKNVTPLSEDLLITLELLTNDDTNTTDPILSGSFTNLPYPFGGGTGPFISSMSFTLNKTNLQPPLEFPKSYSIQTIFDWKYINSNQSYIPYWCISSFTPNSLTFQHEMLIPQNFFDDSDNNKFYYRKASFYGNNYSDVNLGPIQNQYFTADKTLSIIITDILLISINEFGYTLRLFIQDQSTYSFSFLTINDQTITAISMASDGILEYTVNESFVISMNNSFTIMICDTIYNCQNNTYYPKTFESLKYNPFPSLIIPKCNNLVDANPSSTNRNNIIYIQTNTSTNYPIYFRLNKHTEPIPFRWNQTLGLFQCLFTIPKNYLNGNLNYFIILNDREYSYSNIYSVIGTNSSVEIQTNNSDISPPLVQKIVAIPGTSVNISKNSNSFGWDIIIEDQFNGFSNGEINITSELDPVGYSFKITPNDLVDGKIYQIRINQNINCSSQTYTVTSVFLRDQEGYETSYSSDETISALFKVAYSNEKSIRLNCETDIQDTTPPDLAEFALSPNFYDYSNPNSIINITFTVSDEHISSNQVPNIIFEDKFGSLYIGCDKNNIIITEKGSDSIKYNCMVKFPFGFGYPNGATVSIYGIVDDFMNAAGFGPMALSNKFQESLDPTIRMVLGSSTPIISSASPTLTNNGSNLILSMDGAFFGIDPSLVSFSVASDSNQGVSKTRKVISTNNPSLPYNIDFFSGTKIIMNIDISKLQSKNIQITLSINGVYSNIYKFIIPEKETSSDSSESNESIDDLEPPAISSLDFIQSSDSSHNSNSVGDLTLAPEIITDSSSLLPSLSSSSASSSSSIAPSSINNNSNSDTQFDCNSLNNCGGALQGKCIAHNTCKCINKWVGIKCTSKPLEGVSISYNINKPTATFFQGTGISQLYSLISLYQLREINITGQIIREVDLQKEWKGEILDSKSPEQYLYTTEIPNVASTTNATIQSILSIYSEESIFNFAGTDYDIIPNSIKFTINITNYQFQSIFNTLELILQAKLNSSQRGDICSKKIATLANDSDLLSIQINDKSLYCRFLNTALLDGTRKINISHINRNNEFNVTLQSNSGQYFYGIELPQFTNISIDPDFSLLLENNVLSGSDLNSTCSGHKRKLSNNAIAGIVVGGFAALLVLIIIATSIIFRKYRFSNFTMNIRKWRSRRRSNDKNYKMIPSASYISIQELNNDNNKDINNDIGENNNNDNYNDNDSINILVKKYYKNLNKQNEIQNLGLTFICQLVPTPLDKSNDVLFKEELTVFYRKFSTHNEIIFNNYIINLNNSRSDNFINNMDNINNDINNLILINSRNDFSS</sequence>
<dbReference type="Pfam" id="PF23033">
    <property type="entry name" value="DUF7034"/>
    <property type="match status" value="1"/>
</dbReference>
<evidence type="ECO:0000313" key="6">
    <source>
        <dbReference type="EMBL" id="EGC33563.1"/>
    </source>
</evidence>
<feature type="domain" description="DUF7949" evidence="5">
    <location>
        <begin position="1049"/>
        <end position="1083"/>
    </location>
</feature>
<feature type="transmembrane region" description="Helical" evidence="1">
    <location>
        <begin position="1338"/>
        <end position="1362"/>
    </location>
</feature>
<dbReference type="VEuPathDB" id="AmoebaDB:DICPUDRAFT_154367"/>
<keyword evidence="1" id="KW-1133">Transmembrane helix</keyword>
<keyword evidence="7" id="KW-1185">Reference proteome</keyword>
<dbReference type="STRING" id="5786.F0ZR62"/>
<keyword evidence="1" id="KW-0472">Membrane</keyword>
<evidence type="ECO:0000259" key="2">
    <source>
        <dbReference type="Pfam" id="PF22933"/>
    </source>
</evidence>
<dbReference type="Pfam" id="PF22933">
    <property type="entry name" value="ComC_SSD"/>
    <property type="match status" value="1"/>
</dbReference>
<evidence type="ECO:0000313" key="7">
    <source>
        <dbReference type="Proteomes" id="UP000001064"/>
    </source>
</evidence>
<dbReference type="eggNOG" id="ENOG502RCG6">
    <property type="taxonomic scope" value="Eukaryota"/>
</dbReference>
<dbReference type="PANTHER" id="PTHR31378">
    <property type="entry name" value="EGF-LIKE DOMAIN-CONTAINING PROTEIN-RELATED-RELATED"/>
    <property type="match status" value="1"/>
</dbReference>
<dbReference type="KEGG" id="dpp:DICPUDRAFT_154367"/>
<protein>
    <recommendedName>
        <fullName evidence="8">EGF-like domain-containing protein</fullName>
    </recommendedName>
</protein>
<dbReference type="PANTHER" id="PTHR31378:SF20">
    <property type="entry name" value="EGF-LIKE DOMAIN-CONTAINING PROTEIN"/>
    <property type="match status" value="1"/>
</dbReference>
<gene>
    <name evidence="6" type="ORF">DICPUDRAFT_154367</name>
</gene>
<evidence type="ECO:0000259" key="4">
    <source>
        <dbReference type="Pfam" id="PF23034"/>
    </source>
</evidence>
<dbReference type="Proteomes" id="UP000001064">
    <property type="component" value="Unassembled WGS sequence"/>
</dbReference>
<dbReference type="FunCoup" id="F0ZR62">
    <property type="interactions" value="937"/>
</dbReference>
<dbReference type="EMBL" id="GL871136">
    <property type="protein sequence ID" value="EGC33563.1"/>
    <property type="molecule type" value="Genomic_DNA"/>
</dbReference>
<organism evidence="6 7">
    <name type="scientific">Dictyostelium purpureum</name>
    <name type="common">Slime mold</name>
    <dbReference type="NCBI Taxonomy" id="5786"/>
    <lineage>
        <taxon>Eukaryota</taxon>
        <taxon>Amoebozoa</taxon>
        <taxon>Evosea</taxon>
        <taxon>Eumycetozoa</taxon>
        <taxon>Dictyostelia</taxon>
        <taxon>Dictyosteliales</taxon>
        <taxon>Dictyosteliaceae</taxon>
        <taxon>Dictyostelium</taxon>
    </lineage>
</organism>